<evidence type="ECO:0000256" key="1">
    <source>
        <dbReference type="SAM" id="Phobius"/>
    </source>
</evidence>
<keyword evidence="1" id="KW-1133">Transmembrane helix</keyword>
<accession>A0A078B6M9</accession>
<proteinExistence type="predicted"/>
<gene>
    <name evidence="2" type="primary">Contig2195.g2359</name>
    <name evidence="2" type="ORF">STYLEM_19336</name>
</gene>
<feature type="transmembrane region" description="Helical" evidence="1">
    <location>
        <begin position="386"/>
        <end position="405"/>
    </location>
</feature>
<organism evidence="2 3">
    <name type="scientific">Stylonychia lemnae</name>
    <name type="common">Ciliate</name>
    <dbReference type="NCBI Taxonomy" id="5949"/>
    <lineage>
        <taxon>Eukaryota</taxon>
        <taxon>Sar</taxon>
        <taxon>Alveolata</taxon>
        <taxon>Ciliophora</taxon>
        <taxon>Intramacronucleata</taxon>
        <taxon>Spirotrichea</taxon>
        <taxon>Stichotrichia</taxon>
        <taxon>Sporadotrichida</taxon>
        <taxon>Oxytrichidae</taxon>
        <taxon>Stylonychinae</taxon>
        <taxon>Stylonychia</taxon>
    </lineage>
</organism>
<evidence type="ECO:0000313" key="2">
    <source>
        <dbReference type="EMBL" id="CDW90195.1"/>
    </source>
</evidence>
<dbReference type="AlphaFoldDB" id="A0A078B6M9"/>
<reference evidence="2 3" key="1">
    <citation type="submission" date="2014-06" db="EMBL/GenBank/DDBJ databases">
        <authorList>
            <person name="Swart Estienne"/>
        </authorList>
    </citation>
    <scope>NUCLEOTIDE SEQUENCE [LARGE SCALE GENOMIC DNA]</scope>
    <source>
        <strain evidence="2 3">130c</strain>
    </source>
</reference>
<keyword evidence="1" id="KW-0472">Membrane</keyword>
<keyword evidence="3" id="KW-1185">Reference proteome</keyword>
<dbReference type="InParanoid" id="A0A078B6M9"/>
<dbReference type="Proteomes" id="UP000039865">
    <property type="component" value="Unassembled WGS sequence"/>
</dbReference>
<protein>
    <recommendedName>
        <fullName evidence="4">Transmembrane protein</fullName>
    </recommendedName>
</protein>
<dbReference type="OrthoDB" id="326062at2759"/>
<name>A0A078B6M9_STYLE</name>
<dbReference type="EMBL" id="CCKQ01018242">
    <property type="protein sequence ID" value="CDW90195.1"/>
    <property type="molecule type" value="Genomic_DNA"/>
</dbReference>
<keyword evidence="1" id="KW-0812">Transmembrane</keyword>
<sequence>MLPRQYQQAYGVHGKYQEQPQYMFSPFNLYQPLLPPRHLMYGFNTLGINTPKIIRPAVQIIQNNIQTNNSNSVPHITMNHKLVYPIPLAQNHLSQISWQDQKDIQLGIDIQKKPYHSLGSSLDLNLINMKQFQDQSLSELNLNRYNSTQITMKDIDSPTFNPLLLDTKYSSMESQILGDLNLIPEQDLLCKKMENQETHHPEEIRNFDIYKQQENLYQQVIDQNLYQDNGEFIQQSSLLQQSNEEEKYVINQERRTFVKNQAASYSFRLGSYPKRFELIYKNLLRDIRKYFWKQFNQMTDFNTFRRRQRRQQYYLQCLREFIEKIVSPDLISKSQISLESIIFYLGSLIYPKDMMSNYTKNSPERKEITTIHDNLYKFSFKRLQKLLNVPAVVLLMIVYVTNRGLHRINKNSKFNQQAPLYQEALVKMIQLSPSGLQILERANIQLSDFQSTLQIE</sequence>
<evidence type="ECO:0008006" key="4">
    <source>
        <dbReference type="Google" id="ProtNLM"/>
    </source>
</evidence>
<evidence type="ECO:0000313" key="3">
    <source>
        <dbReference type="Proteomes" id="UP000039865"/>
    </source>
</evidence>